<organism evidence="2 3">
    <name type="scientific">Anaeromyxobacter diazotrophicus</name>
    <dbReference type="NCBI Taxonomy" id="2590199"/>
    <lineage>
        <taxon>Bacteria</taxon>
        <taxon>Pseudomonadati</taxon>
        <taxon>Myxococcota</taxon>
        <taxon>Myxococcia</taxon>
        <taxon>Myxococcales</taxon>
        <taxon>Cystobacterineae</taxon>
        <taxon>Anaeromyxobacteraceae</taxon>
        <taxon>Anaeromyxobacter</taxon>
    </lineage>
</organism>
<feature type="chain" id="PRO_5029504200" description="Transporter" evidence="1">
    <location>
        <begin position="27"/>
        <end position="318"/>
    </location>
</feature>
<proteinExistence type="predicted"/>
<feature type="signal peptide" evidence="1">
    <location>
        <begin position="1"/>
        <end position="26"/>
    </location>
</feature>
<name>A0A7I9VR89_9BACT</name>
<evidence type="ECO:0000313" key="2">
    <source>
        <dbReference type="EMBL" id="GEJ58946.1"/>
    </source>
</evidence>
<protein>
    <recommendedName>
        <fullName evidence="4">Transporter</fullName>
    </recommendedName>
</protein>
<sequence length="318" mass="33261">MHLTRSSRLALASAALALAAPGAARACSICGCGDPLLAASDPAAINGQLRLQLDTEYLRMDAGTDGRPGFTDQLTQWSYRFNVVYRPLDALSLTATVPLLSKSIHTVGGGTDVTASSLTGLGDVEVAARYAVWTSVNLGARRVQELAFSAGTSVPTGAHGATAPDGSLVDPHGQLGTGGWGPFAGVHYRFEQADWMAFASLSYRLRTEASYSDASRYKFGDALLWSAHGQYRPASAVALDLGLDGRYAKVDRATAPGGVAADAPNTGGTVLSAAPGVYFNATGSVWLFLRGQVPVYQRLFGEQDVKPSVTAGVQFQAM</sequence>
<reference evidence="3" key="1">
    <citation type="journal article" date="2020" name="Appl. Environ. Microbiol.">
        <title>Diazotrophic Anaeromyxobacter Isolates from Soils.</title>
        <authorList>
            <person name="Masuda Y."/>
            <person name="Yamanaka H."/>
            <person name="Xu Z.X."/>
            <person name="Shiratori Y."/>
            <person name="Aono T."/>
            <person name="Amachi S."/>
            <person name="Senoo K."/>
            <person name="Itoh H."/>
        </authorList>
    </citation>
    <scope>NUCLEOTIDE SEQUENCE [LARGE SCALE GENOMIC DNA]</scope>
    <source>
        <strain evidence="3">R267</strain>
    </source>
</reference>
<evidence type="ECO:0008006" key="4">
    <source>
        <dbReference type="Google" id="ProtNLM"/>
    </source>
</evidence>
<gene>
    <name evidence="2" type="ORF">AMYX_36870</name>
</gene>
<keyword evidence="3" id="KW-1185">Reference proteome</keyword>
<keyword evidence="1" id="KW-0732">Signal</keyword>
<accession>A0A7I9VR89</accession>
<dbReference type="AlphaFoldDB" id="A0A7I9VR89"/>
<comment type="caution">
    <text evidence="2">The sequence shown here is derived from an EMBL/GenBank/DDBJ whole genome shotgun (WGS) entry which is preliminary data.</text>
</comment>
<evidence type="ECO:0000313" key="3">
    <source>
        <dbReference type="Proteomes" id="UP000503640"/>
    </source>
</evidence>
<evidence type="ECO:0000256" key="1">
    <source>
        <dbReference type="SAM" id="SignalP"/>
    </source>
</evidence>
<dbReference type="EMBL" id="BJTG01000009">
    <property type="protein sequence ID" value="GEJ58946.1"/>
    <property type="molecule type" value="Genomic_DNA"/>
</dbReference>
<dbReference type="Proteomes" id="UP000503640">
    <property type="component" value="Unassembled WGS sequence"/>
</dbReference>
<dbReference type="RefSeq" id="WP_176067947.1">
    <property type="nucleotide sequence ID" value="NZ_BJTG01000009.1"/>
</dbReference>